<evidence type="ECO:0000313" key="2">
    <source>
        <dbReference type="EMBL" id="UYP46835.1"/>
    </source>
</evidence>
<dbReference type="EMBL" id="CP104013">
    <property type="protein sequence ID" value="UYP46835.1"/>
    <property type="molecule type" value="Genomic_DNA"/>
</dbReference>
<feature type="transmembrane region" description="Helical" evidence="1">
    <location>
        <begin position="104"/>
        <end position="127"/>
    </location>
</feature>
<evidence type="ECO:0000313" key="3">
    <source>
        <dbReference type="Proteomes" id="UP001208689"/>
    </source>
</evidence>
<dbReference type="Proteomes" id="UP001208689">
    <property type="component" value="Chromosome"/>
</dbReference>
<feature type="transmembrane region" description="Helical" evidence="1">
    <location>
        <begin position="164"/>
        <end position="184"/>
    </location>
</feature>
<gene>
    <name evidence="2" type="ORF">NEF87_003120</name>
</gene>
<feature type="transmembrane region" description="Helical" evidence="1">
    <location>
        <begin position="12"/>
        <end position="31"/>
    </location>
</feature>
<feature type="transmembrane region" description="Helical" evidence="1">
    <location>
        <begin position="219"/>
        <end position="237"/>
    </location>
</feature>
<feature type="transmembrane region" description="Helical" evidence="1">
    <location>
        <begin position="46"/>
        <end position="67"/>
    </location>
</feature>
<feature type="transmembrane region" description="Helical" evidence="1">
    <location>
        <begin position="396"/>
        <end position="417"/>
    </location>
</feature>
<keyword evidence="3" id="KW-1185">Reference proteome</keyword>
<keyword evidence="1" id="KW-0472">Membrane</keyword>
<protein>
    <submittedName>
        <fullName evidence="2">Uncharacterized protein</fullName>
    </submittedName>
</protein>
<proteinExistence type="predicted"/>
<feature type="transmembrane region" description="Helical" evidence="1">
    <location>
        <begin position="79"/>
        <end position="98"/>
    </location>
</feature>
<keyword evidence="1" id="KW-1133">Transmembrane helix</keyword>
<accession>A0ABY6HTS8</accession>
<sequence>MTKIIKNFEKYLVNIGVSLNYIVLYILFLMLNENSSSTDPFNGSQFIRIFMFILIEIISSIGFHFVFKNAYPNNGVNVILTFLTFFMLNFTIFHPIFFLRSSEISYLLVPLISLLIINVFIELMLHLNLKINMIRNRIDDEAQINQLGGYFGFKGLSKDLKWRLISSNFIWGILNLISFIFMTLDIFSSYFGVILVIIVNFGAYNLFGVFQNRSKNQNIVLILLVASLITNSVIFVTEGRWNNLFLNILPNFIIFLIGVIILLLIQYFVTLNLLIYFFSSDVEFHPKIIQNIKAGEKKWNRPSIFVGISILISFLWGYFANYILYNYANRSYDFSTLYWLLVNALFINVILLFGNPKPFKNRSMILVLLRMIITPVITFGIQYLLVLLVWVYGERIFWLIFIIHFIILCPIIIAMRFKYRKFQIIKQKIPKKSDFICPNCKKRIDIKLIEELSLIGFIKCRNCYEKIRKPQIFTIDEKELLVEHQKILNKIGNNRDDSDSTLNSTTI</sequence>
<feature type="transmembrane region" description="Helical" evidence="1">
    <location>
        <begin position="252"/>
        <end position="278"/>
    </location>
</feature>
<feature type="transmembrane region" description="Helical" evidence="1">
    <location>
        <begin position="337"/>
        <end position="355"/>
    </location>
</feature>
<name>A0ABY6HTS8_9ARCH</name>
<organism evidence="2 3">
    <name type="scientific">Candidatus Lokiarchaeum ossiferum</name>
    <dbReference type="NCBI Taxonomy" id="2951803"/>
    <lineage>
        <taxon>Archaea</taxon>
        <taxon>Promethearchaeati</taxon>
        <taxon>Promethearchaeota</taxon>
        <taxon>Promethearchaeia</taxon>
        <taxon>Promethearchaeales</taxon>
        <taxon>Promethearchaeaceae</taxon>
        <taxon>Candidatus Lokiarchaeum</taxon>
    </lineage>
</organism>
<evidence type="ECO:0000256" key="1">
    <source>
        <dbReference type="SAM" id="Phobius"/>
    </source>
</evidence>
<reference evidence="2" key="1">
    <citation type="submission" date="2022-09" db="EMBL/GenBank/DDBJ databases">
        <title>Actin cytoskeleton and complex cell architecture in an #Asgard archaeon.</title>
        <authorList>
            <person name="Ponce Toledo R.I."/>
            <person name="Schleper C."/>
            <person name="Rodrigues Oliveira T."/>
            <person name="Wollweber F."/>
            <person name="Xu J."/>
            <person name="Rittmann S."/>
            <person name="Klingl A."/>
            <person name="Pilhofer M."/>
        </authorList>
    </citation>
    <scope>NUCLEOTIDE SEQUENCE</scope>
    <source>
        <strain evidence="2">B-35</strain>
    </source>
</reference>
<feature type="transmembrane region" description="Helical" evidence="1">
    <location>
        <begin position="299"/>
        <end position="325"/>
    </location>
</feature>
<feature type="transmembrane region" description="Helical" evidence="1">
    <location>
        <begin position="190"/>
        <end position="207"/>
    </location>
</feature>
<feature type="transmembrane region" description="Helical" evidence="1">
    <location>
        <begin position="367"/>
        <end position="390"/>
    </location>
</feature>
<keyword evidence="1" id="KW-0812">Transmembrane</keyword>